<dbReference type="EMBL" id="QRBI01000121">
    <property type="protein sequence ID" value="RMC05778.1"/>
    <property type="molecule type" value="Genomic_DNA"/>
</dbReference>
<name>A0A3M0JYE7_HIRRU</name>
<dbReference type="OrthoDB" id="9199509at2759"/>
<accession>A0A3M0JYE7</accession>
<dbReference type="Proteomes" id="UP000269221">
    <property type="component" value="Unassembled WGS sequence"/>
</dbReference>
<keyword evidence="2" id="KW-1185">Reference proteome</keyword>
<reference evidence="1 2" key="1">
    <citation type="submission" date="2018-07" db="EMBL/GenBank/DDBJ databases">
        <title>A high quality draft genome assembly of the barn swallow (H. rustica rustica).</title>
        <authorList>
            <person name="Formenti G."/>
            <person name="Chiara M."/>
            <person name="Poveda L."/>
            <person name="Francoijs K.-J."/>
            <person name="Bonisoli-Alquati A."/>
            <person name="Canova L."/>
            <person name="Gianfranceschi L."/>
            <person name="Horner D.S."/>
            <person name="Saino N."/>
        </authorList>
    </citation>
    <scope>NUCLEOTIDE SEQUENCE [LARGE SCALE GENOMIC DNA]</scope>
    <source>
        <strain evidence="1">Chelidonia</strain>
        <tissue evidence="1">Blood</tissue>
    </source>
</reference>
<proteinExistence type="predicted"/>
<gene>
    <name evidence="1" type="ORF">DUI87_17321</name>
</gene>
<sequence length="117" mass="12916">MSKGRDMAARIPECLAFQANCCALHHVRSALRTLRGHIETICTQSATDVVESNLSQLSTTLSQGAAFYTCSSQDPPQGDPQAQSMSLADNKTYIWWVLKKYEDIMQLTANLYSEAAL</sequence>
<protein>
    <submittedName>
        <fullName evidence="1">Uncharacterized protein</fullName>
    </submittedName>
</protein>
<organism evidence="1 2">
    <name type="scientific">Hirundo rustica rustica</name>
    <dbReference type="NCBI Taxonomy" id="333673"/>
    <lineage>
        <taxon>Eukaryota</taxon>
        <taxon>Metazoa</taxon>
        <taxon>Chordata</taxon>
        <taxon>Craniata</taxon>
        <taxon>Vertebrata</taxon>
        <taxon>Euteleostomi</taxon>
        <taxon>Archelosauria</taxon>
        <taxon>Archosauria</taxon>
        <taxon>Dinosauria</taxon>
        <taxon>Saurischia</taxon>
        <taxon>Theropoda</taxon>
        <taxon>Coelurosauria</taxon>
        <taxon>Aves</taxon>
        <taxon>Neognathae</taxon>
        <taxon>Neoaves</taxon>
        <taxon>Telluraves</taxon>
        <taxon>Australaves</taxon>
        <taxon>Passeriformes</taxon>
        <taxon>Sylvioidea</taxon>
        <taxon>Hirundinidae</taxon>
        <taxon>Hirundo</taxon>
    </lineage>
</organism>
<evidence type="ECO:0000313" key="1">
    <source>
        <dbReference type="EMBL" id="RMC05778.1"/>
    </source>
</evidence>
<evidence type="ECO:0000313" key="2">
    <source>
        <dbReference type="Proteomes" id="UP000269221"/>
    </source>
</evidence>
<comment type="caution">
    <text evidence="1">The sequence shown here is derived from an EMBL/GenBank/DDBJ whole genome shotgun (WGS) entry which is preliminary data.</text>
</comment>
<dbReference type="AlphaFoldDB" id="A0A3M0JYE7"/>